<dbReference type="KEGG" id="vg:55613803"/>
<evidence type="ECO:0000313" key="1">
    <source>
        <dbReference type="EMBL" id="QAU06249.1"/>
    </source>
</evidence>
<name>A0A410TB19_9CAUD</name>
<gene>
    <name evidence="1" type="primary">14</name>
    <name evidence="1" type="ORF">SEA_RICKMORE_14</name>
</gene>
<dbReference type="RefSeq" id="YP_009843511.1">
    <property type="nucleotide sequence ID" value="NC_048749.1"/>
</dbReference>
<organism evidence="1 2">
    <name type="scientific">Gordonia phage Rickmore</name>
    <dbReference type="NCBI Taxonomy" id="2507854"/>
    <lineage>
        <taxon>Viruses</taxon>
        <taxon>Duplodnaviria</taxon>
        <taxon>Heunggongvirae</taxon>
        <taxon>Uroviricota</taxon>
        <taxon>Caudoviricetes</taxon>
        <taxon>Deejayvirinae</taxon>
        <taxon>Kenoshavirus</taxon>
        <taxon>Kenoshavirus rickmore</taxon>
    </lineage>
</organism>
<dbReference type="EMBL" id="MK376953">
    <property type="protein sequence ID" value="QAU06249.1"/>
    <property type="molecule type" value="Genomic_DNA"/>
</dbReference>
<protein>
    <recommendedName>
        <fullName evidence="3">Head-to-tail connector complex protein</fullName>
    </recommendedName>
</protein>
<evidence type="ECO:0000313" key="2">
    <source>
        <dbReference type="Proteomes" id="UP000290536"/>
    </source>
</evidence>
<sequence length="115" mass="13276">MSESILNSTKKILGIDADYDVFDMDVIMHINSAFSTLHQLGLGPEEGFMIEDESAEWGDLLEDDMRLNSVKSLVYLKVRLMFDPPSTSFALTAMQEQIRELEWRLNVYREGRDRV</sequence>
<dbReference type="InterPro" id="IPR056951">
    <property type="entry name" value="Phage_connect_2"/>
</dbReference>
<keyword evidence="2" id="KW-1185">Reference proteome</keyword>
<dbReference type="Proteomes" id="UP000290536">
    <property type="component" value="Segment"/>
</dbReference>
<dbReference type="GeneID" id="55613803"/>
<accession>A0A410TB19</accession>
<dbReference type="Pfam" id="PF24829">
    <property type="entry name" value="Phage_connect_2"/>
    <property type="match status" value="1"/>
</dbReference>
<evidence type="ECO:0008006" key="3">
    <source>
        <dbReference type="Google" id="ProtNLM"/>
    </source>
</evidence>
<proteinExistence type="predicted"/>
<reference evidence="1 2" key="1">
    <citation type="submission" date="2019-01" db="EMBL/GenBank/DDBJ databases">
        <authorList>
            <person name="Mendiola A."/>
            <person name="Dhungana S."/>
            <person name="Koga A.P."/>
            <person name="Garlena R.A."/>
            <person name="Russell D.A."/>
            <person name="Pope W.H."/>
            <person name="Jacobs-Sera D."/>
            <person name="Hatfull G.F."/>
        </authorList>
    </citation>
    <scope>NUCLEOTIDE SEQUENCE [LARGE SCALE GENOMIC DNA]</scope>
</reference>